<keyword evidence="7" id="KW-0809">Transit peptide</keyword>
<reference evidence="19" key="1">
    <citation type="journal article" date="2019" name="Curr. Biol.">
        <title>Genome Sequence of Striga asiatica Provides Insight into the Evolution of Plant Parasitism.</title>
        <authorList>
            <person name="Yoshida S."/>
            <person name="Kim S."/>
            <person name="Wafula E.K."/>
            <person name="Tanskanen J."/>
            <person name="Kim Y.M."/>
            <person name="Honaas L."/>
            <person name="Yang Z."/>
            <person name="Spallek T."/>
            <person name="Conn C.E."/>
            <person name="Ichihashi Y."/>
            <person name="Cheong K."/>
            <person name="Cui S."/>
            <person name="Der J.P."/>
            <person name="Gundlach H."/>
            <person name="Jiao Y."/>
            <person name="Hori C."/>
            <person name="Ishida J.K."/>
            <person name="Kasahara H."/>
            <person name="Kiba T."/>
            <person name="Kim M.S."/>
            <person name="Koo N."/>
            <person name="Laohavisit A."/>
            <person name="Lee Y.H."/>
            <person name="Lumba S."/>
            <person name="McCourt P."/>
            <person name="Mortimer J.C."/>
            <person name="Mutuku J.M."/>
            <person name="Nomura T."/>
            <person name="Sasaki-Sekimoto Y."/>
            <person name="Seto Y."/>
            <person name="Wang Y."/>
            <person name="Wakatake T."/>
            <person name="Sakakibara H."/>
            <person name="Demura T."/>
            <person name="Yamaguchi S."/>
            <person name="Yoneyama K."/>
            <person name="Manabe R.I."/>
            <person name="Nelson D.C."/>
            <person name="Schulman A.H."/>
            <person name="Timko M.P."/>
            <person name="dePamphilis C.W."/>
            <person name="Choi D."/>
            <person name="Shirasu K."/>
        </authorList>
    </citation>
    <scope>NUCLEOTIDE SEQUENCE [LARGE SCALE GENOMIC DNA]</scope>
    <source>
        <strain evidence="19">cv. UVA1</strain>
    </source>
</reference>
<dbReference type="EMBL" id="BKCP01007181">
    <property type="protein sequence ID" value="GER45100.1"/>
    <property type="molecule type" value="Genomic_DNA"/>
</dbReference>
<evidence type="ECO:0000256" key="13">
    <source>
        <dbReference type="ARBA" id="ARBA00039007"/>
    </source>
</evidence>
<keyword evidence="10 15" id="KW-0408">Iron</keyword>
<keyword evidence="5 15" id="KW-0479">Metal-binding</keyword>
<evidence type="ECO:0000256" key="1">
    <source>
        <dbReference type="ARBA" id="ARBA00004229"/>
    </source>
</evidence>
<dbReference type="GO" id="GO:0016121">
    <property type="term" value="P:carotene catabolic process"/>
    <property type="evidence" value="ECO:0007669"/>
    <property type="project" value="TreeGrafter"/>
</dbReference>
<protein>
    <recommendedName>
        <fullName evidence="13">9-cis-epoxycarotenoid dioxygenase</fullName>
        <ecNumber evidence="13">1.13.11.51</ecNumber>
    </recommendedName>
</protein>
<dbReference type="Pfam" id="PF03055">
    <property type="entry name" value="RPE65"/>
    <property type="match status" value="1"/>
</dbReference>
<evidence type="ECO:0000256" key="3">
    <source>
        <dbReference type="ARBA" id="ARBA00022528"/>
    </source>
</evidence>
<evidence type="ECO:0000256" key="12">
    <source>
        <dbReference type="ARBA" id="ARBA00036784"/>
    </source>
</evidence>
<evidence type="ECO:0000313" key="19">
    <source>
        <dbReference type="Proteomes" id="UP000325081"/>
    </source>
</evidence>
<gene>
    <name evidence="18" type="ORF">STAS_22018</name>
</gene>
<evidence type="ECO:0000256" key="4">
    <source>
        <dbReference type="ARBA" id="ARBA00022640"/>
    </source>
</evidence>
<evidence type="ECO:0000256" key="11">
    <source>
        <dbReference type="ARBA" id="ARBA00035929"/>
    </source>
</evidence>
<comment type="catalytic activity">
    <reaction evidence="12">
        <text>9'-cis-neoxanthin + O2 = (3S,5R,6R)-3,5-dihydroxy-6,7-didehydro-5,6-dihydro-12'-apo-beta-caroten-12'-al + 2-cis,4-trans-xanthoxin</text>
        <dbReference type="Rhea" id="RHEA:19677"/>
        <dbReference type="ChEBI" id="CHEBI:15379"/>
        <dbReference type="ChEBI" id="CHEBI:32304"/>
        <dbReference type="ChEBI" id="CHEBI:34596"/>
        <dbReference type="ChEBI" id="CHEBI:35306"/>
        <dbReference type="EC" id="1.13.11.51"/>
    </reaction>
</comment>
<keyword evidence="17" id="KW-0812">Transmembrane</keyword>
<feature type="region of interest" description="Disordered" evidence="16">
    <location>
        <begin position="365"/>
        <end position="384"/>
    </location>
</feature>
<evidence type="ECO:0000256" key="17">
    <source>
        <dbReference type="SAM" id="Phobius"/>
    </source>
</evidence>
<keyword evidence="4" id="KW-0934">Plastid</keyword>
<dbReference type="GO" id="GO:0045549">
    <property type="term" value="F:9-cis-epoxycarotenoid dioxygenase activity"/>
    <property type="evidence" value="ECO:0007669"/>
    <property type="project" value="UniProtKB-EC"/>
</dbReference>
<feature type="transmembrane region" description="Helical" evidence="17">
    <location>
        <begin position="238"/>
        <end position="259"/>
    </location>
</feature>
<dbReference type="GO" id="GO:0009688">
    <property type="term" value="P:abscisic acid biosynthetic process"/>
    <property type="evidence" value="ECO:0007669"/>
    <property type="project" value="UniProtKB-KW"/>
</dbReference>
<evidence type="ECO:0000256" key="9">
    <source>
        <dbReference type="ARBA" id="ARBA00023002"/>
    </source>
</evidence>
<accession>A0A5A7QJ68</accession>
<dbReference type="EC" id="1.13.11.51" evidence="13"/>
<keyword evidence="3" id="KW-0150">Chloroplast</keyword>
<name>A0A5A7QJ68_STRAF</name>
<proteinExistence type="inferred from homology"/>
<comment type="similarity">
    <text evidence="2">Belongs to the carotenoid oxygenase family.</text>
</comment>
<evidence type="ECO:0000256" key="7">
    <source>
        <dbReference type="ARBA" id="ARBA00022946"/>
    </source>
</evidence>
<keyword evidence="8 18" id="KW-0223">Dioxygenase</keyword>
<evidence type="ECO:0000256" key="5">
    <source>
        <dbReference type="ARBA" id="ARBA00022723"/>
    </source>
</evidence>
<comment type="catalytic activity">
    <reaction evidence="14">
        <text>a 9-cis-epoxycarotenoid + O2 = a 12'-apo-carotenal + 2-cis,4-trans-xanthoxin</text>
        <dbReference type="Rhea" id="RHEA:23328"/>
        <dbReference type="ChEBI" id="CHEBI:15379"/>
        <dbReference type="ChEBI" id="CHEBI:32304"/>
        <dbReference type="ChEBI" id="CHEBI:51972"/>
        <dbReference type="ChEBI" id="CHEBI:51973"/>
        <dbReference type="EC" id="1.13.11.51"/>
    </reaction>
</comment>
<keyword evidence="6" id="KW-0937">Abscisic acid biosynthesis</keyword>
<keyword evidence="17" id="KW-0472">Membrane</keyword>
<keyword evidence="9" id="KW-0560">Oxidoreductase</keyword>
<feature type="binding site" evidence="15">
    <location>
        <position position="719"/>
    </location>
    <ligand>
        <name>Fe cation</name>
        <dbReference type="ChEBI" id="CHEBI:24875"/>
        <note>catalytic</note>
    </ligand>
</feature>
<comment type="catalytic activity">
    <reaction evidence="11">
        <text>9-cis-violaxanthin + O2 = (3S,5R,6S)-5,6-epoxy-3-hydroxy-5,6-dihydro-12'-apo-beta-caroten-12'-al + 2-cis,4-trans-xanthoxin</text>
        <dbReference type="Rhea" id="RHEA:16541"/>
        <dbReference type="ChEBI" id="CHEBI:15379"/>
        <dbReference type="ChEBI" id="CHEBI:32304"/>
        <dbReference type="ChEBI" id="CHEBI:34597"/>
        <dbReference type="ChEBI" id="CHEBI:35305"/>
        <dbReference type="EC" id="1.13.11.51"/>
    </reaction>
</comment>
<feature type="compositionally biased region" description="Basic and acidic residues" evidence="16">
    <location>
        <begin position="375"/>
        <end position="384"/>
    </location>
</feature>
<dbReference type="PANTHER" id="PTHR10543">
    <property type="entry name" value="BETA-CAROTENE DIOXYGENASE"/>
    <property type="match status" value="1"/>
</dbReference>
<feature type="binding site" evidence="15">
    <location>
        <position position="654"/>
    </location>
    <ligand>
        <name>Fe cation</name>
        <dbReference type="ChEBI" id="CHEBI:24875"/>
        <note>catalytic</note>
    </ligand>
</feature>
<evidence type="ECO:0000256" key="8">
    <source>
        <dbReference type="ARBA" id="ARBA00022964"/>
    </source>
</evidence>
<feature type="binding site" evidence="15">
    <location>
        <position position="894"/>
    </location>
    <ligand>
        <name>Fe cation</name>
        <dbReference type="ChEBI" id="CHEBI:24875"/>
        <note>catalytic</note>
    </ligand>
</feature>
<comment type="subcellular location">
    <subcellularLocation>
        <location evidence="1">Plastid</location>
        <location evidence="1">Chloroplast</location>
    </subcellularLocation>
</comment>
<comment type="cofactor">
    <cofactor evidence="15">
        <name>Fe(2+)</name>
        <dbReference type="ChEBI" id="CHEBI:29033"/>
    </cofactor>
    <text evidence="15">Binds 1 Fe(2+) ion per subunit.</text>
</comment>
<dbReference type="Proteomes" id="UP000325081">
    <property type="component" value="Unassembled WGS sequence"/>
</dbReference>
<evidence type="ECO:0000256" key="2">
    <source>
        <dbReference type="ARBA" id="ARBA00006787"/>
    </source>
</evidence>
<dbReference type="OrthoDB" id="1069523at2759"/>
<feature type="transmembrane region" description="Helical" evidence="17">
    <location>
        <begin position="280"/>
        <end position="308"/>
    </location>
</feature>
<keyword evidence="17" id="KW-1133">Transmembrane helix</keyword>
<evidence type="ECO:0000256" key="6">
    <source>
        <dbReference type="ARBA" id="ARBA00022865"/>
    </source>
</evidence>
<dbReference type="GO" id="GO:0009570">
    <property type="term" value="C:chloroplast stroma"/>
    <property type="evidence" value="ECO:0007669"/>
    <property type="project" value="TreeGrafter"/>
</dbReference>
<organism evidence="18 19">
    <name type="scientific">Striga asiatica</name>
    <name type="common">Asiatic witchweed</name>
    <name type="synonym">Buchnera asiatica</name>
    <dbReference type="NCBI Taxonomy" id="4170"/>
    <lineage>
        <taxon>Eukaryota</taxon>
        <taxon>Viridiplantae</taxon>
        <taxon>Streptophyta</taxon>
        <taxon>Embryophyta</taxon>
        <taxon>Tracheophyta</taxon>
        <taxon>Spermatophyta</taxon>
        <taxon>Magnoliopsida</taxon>
        <taxon>eudicotyledons</taxon>
        <taxon>Gunneridae</taxon>
        <taxon>Pentapetalae</taxon>
        <taxon>asterids</taxon>
        <taxon>lamiids</taxon>
        <taxon>Lamiales</taxon>
        <taxon>Orobanchaceae</taxon>
        <taxon>Buchnereae</taxon>
        <taxon>Striga</taxon>
    </lineage>
</organism>
<dbReference type="AlphaFoldDB" id="A0A5A7QJ68"/>
<evidence type="ECO:0000313" key="18">
    <source>
        <dbReference type="EMBL" id="GER45100.1"/>
    </source>
</evidence>
<dbReference type="InterPro" id="IPR004294">
    <property type="entry name" value="Carotenoid_Oase"/>
</dbReference>
<evidence type="ECO:0000256" key="15">
    <source>
        <dbReference type="PIRSR" id="PIRSR604294-1"/>
    </source>
</evidence>
<dbReference type="GO" id="GO:0046872">
    <property type="term" value="F:metal ion binding"/>
    <property type="evidence" value="ECO:0007669"/>
    <property type="project" value="UniProtKB-KW"/>
</dbReference>
<evidence type="ECO:0000256" key="10">
    <source>
        <dbReference type="ARBA" id="ARBA00023004"/>
    </source>
</evidence>
<sequence>MSAVGLKRFYQKLLLGLGNEDGVEKHDSGKSVFTLYRLTRTTDSDEPFLDVLKPSFVCLVHVACHCLCRSLSVCIAHPSPRAASCGVSLGAARITCFMAAIACIAWARERGSFAAHWNGMHRGGWWQSSGFECHGRAHHVRLRPRSVSLVFFSLETSKVGFLSSIMSSGSSTSSSQNLLNSVIDNFLILQDIPIVVFPISLRRFTDMAIAEGVQVVISFDFVQVARSIPLSTLSDTDLVYFTILTSFFDLGSFGFLGLGTPSPSPSRVFKVPLHHFVPNAICLMVGFSIISHYILHSFDANFFFYYYWMKPQKSSFYSSRRNNANFLDNLPSSNLCITGTHIRTHSLKITPRHGQRVARPADPALTRHRPGLVKPVDHGSRTGPDFRRAVKVRTRPGHEPDTSIGPCQFRVSVFELGDPADQAGSGFGHISGNFSPVPEQPVRHSLPVSGKIPDSIRGVYLRNGANPLFQPLAGHHFFDGDGMIHAVTLHDATTASYSCRFTQTHRLSQELALGRPIFPKAIGELHGHSGIARLALFYARSLFGLVDPTHGTGVANAGLVFFNSRLLAMSEDDLPYHVRVTLDGDLQTVGRYDFDRQLSSTMIAHPKLDPSTGEMFALSYDVVRKPYLKYFKFSRDGTKSDDVEIPVTDPTMMHDFAITENFVVVPDQQVVFRLSEMACGGSPVVYDENKMSRFGVLDKNARDARGIKWVDVPDCFCFHLWNAWEEPDTDEVVVIGSCMTPPDSVFNECDEGLESVLSEIRLDLKTGESRRRAILSEEDRVNLEAGMVNRNRLGRKTRYAYLAIAEPWPKVSGFAKVDLFTGRVEKFVYGEEKFGGEPMFVPRGPECEREDDGYVLVFVHDEKACKSELQIVNAVTMELEASVKLPSRVPYGFHGTFVSSKDLANQA</sequence>
<evidence type="ECO:0000256" key="16">
    <source>
        <dbReference type="SAM" id="MobiDB-lite"/>
    </source>
</evidence>
<evidence type="ECO:0000256" key="14">
    <source>
        <dbReference type="ARBA" id="ARBA00048369"/>
    </source>
</evidence>
<dbReference type="PANTHER" id="PTHR10543:SF26">
    <property type="entry name" value="9-CIS-EPOXYCAROTENOID DIOXYGENASE NCED3, CHLOROPLASTIC"/>
    <property type="match status" value="1"/>
</dbReference>
<keyword evidence="19" id="KW-1185">Reference proteome</keyword>
<comment type="caution">
    <text evidence="18">The sequence shown here is derived from an EMBL/GenBank/DDBJ whole genome shotgun (WGS) entry which is preliminary data.</text>
</comment>
<feature type="binding site" evidence="15">
    <location>
        <position position="605"/>
    </location>
    <ligand>
        <name>Fe cation</name>
        <dbReference type="ChEBI" id="CHEBI:24875"/>
        <note>catalytic</note>
    </ligand>
</feature>